<proteinExistence type="predicted"/>
<protein>
    <submittedName>
        <fullName evidence="2">Uncharacterized protein</fullName>
    </submittedName>
</protein>
<feature type="region of interest" description="Disordered" evidence="1">
    <location>
        <begin position="1"/>
        <end position="24"/>
    </location>
</feature>
<accession>A0AAN6Z3U4</accession>
<comment type="caution">
    <text evidence="2">The sequence shown here is derived from an EMBL/GenBank/DDBJ whole genome shotgun (WGS) entry which is preliminary data.</text>
</comment>
<dbReference type="AlphaFoldDB" id="A0AAN6Z3U4"/>
<evidence type="ECO:0000313" key="3">
    <source>
        <dbReference type="Proteomes" id="UP001302602"/>
    </source>
</evidence>
<evidence type="ECO:0000256" key="1">
    <source>
        <dbReference type="SAM" id="MobiDB-lite"/>
    </source>
</evidence>
<evidence type="ECO:0000313" key="2">
    <source>
        <dbReference type="EMBL" id="KAK4123997.1"/>
    </source>
</evidence>
<feature type="region of interest" description="Disordered" evidence="1">
    <location>
        <begin position="80"/>
        <end position="189"/>
    </location>
</feature>
<name>A0AAN6Z3U4_9PEZI</name>
<feature type="region of interest" description="Disordered" evidence="1">
    <location>
        <begin position="238"/>
        <end position="263"/>
    </location>
</feature>
<reference evidence="2" key="2">
    <citation type="submission" date="2023-05" db="EMBL/GenBank/DDBJ databases">
        <authorList>
            <consortium name="Lawrence Berkeley National Laboratory"/>
            <person name="Steindorff A."/>
            <person name="Hensen N."/>
            <person name="Bonometti L."/>
            <person name="Westerberg I."/>
            <person name="Brannstrom I.O."/>
            <person name="Guillou S."/>
            <person name="Cros-Aarteil S."/>
            <person name="Calhoun S."/>
            <person name="Haridas S."/>
            <person name="Kuo A."/>
            <person name="Mondo S."/>
            <person name="Pangilinan J."/>
            <person name="Riley R."/>
            <person name="Labutti K."/>
            <person name="Andreopoulos B."/>
            <person name="Lipzen A."/>
            <person name="Chen C."/>
            <person name="Yanf M."/>
            <person name="Daum C."/>
            <person name="Ng V."/>
            <person name="Clum A."/>
            <person name="Ohm R."/>
            <person name="Martin F."/>
            <person name="Silar P."/>
            <person name="Natvig D."/>
            <person name="Lalanne C."/>
            <person name="Gautier V."/>
            <person name="Ament-Velasquez S.L."/>
            <person name="Kruys A."/>
            <person name="Hutchinson M.I."/>
            <person name="Powell A.J."/>
            <person name="Barry K."/>
            <person name="Miller A.N."/>
            <person name="Grigoriev I.V."/>
            <person name="Debuchy R."/>
            <person name="Gladieux P."/>
            <person name="Thoren M.H."/>
            <person name="Johannesson H."/>
        </authorList>
    </citation>
    <scope>NUCLEOTIDE SEQUENCE</scope>
    <source>
        <strain evidence="2">CBS 731.68</strain>
    </source>
</reference>
<gene>
    <name evidence="2" type="ORF">N657DRAFT_436883</name>
</gene>
<dbReference type="Proteomes" id="UP001302602">
    <property type="component" value="Unassembled WGS sequence"/>
</dbReference>
<reference evidence="2" key="1">
    <citation type="journal article" date="2023" name="Mol. Phylogenet. Evol.">
        <title>Genome-scale phylogeny and comparative genomics of the fungal order Sordariales.</title>
        <authorList>
            <person name="Hensen N."/>
            <person name="Bonometti L."/>
            <person name="Westerberg I."/>
            <person name="Brannstrom I.O."/>
            <person name="Guillou S."/>
            <person name="Cros-Aarteil S."/>
            <person name="Calhoun S."/>
            <person name="Haridas S."/>
            <person name="Kuo A."/>
            <person name="Mondo S."/>
            <person name="Pangilinan J."/>
            <person name="Riley R."/>
            <person name="LaButti K."/>
            <person name="Andreopoulos B."/>
            <person name="Lipzen A."/>
            <person name="Chen C."/>
            <person name="Yan M."/>
            <person name="Daum C."/>
            <person name="Ng V."/>
            <person name="Clum A."/>
            <person name="Steindorff A."/>
            <person name="Ohm R.A."/>
            <person name="Martin F."/>
            <person name="Silar P."/>
            <person name="Natvig D.O."/>
            <person name="Lalanne C."/>
            <person name="Gautier V."/>
            <person name="Ament-Velasquez S.L."/>
            <person name="Kruys A."/>
            <person name="Hutchinson M.I."/>
            <person name="Powell A.J."/>
            <person name="Barry K."/>
            <person name="Miller A.N."/>
            <person name="Grigoriev I.V."/>
            <person name="Debuchy R."/>
            <person name="Gladieux P."/>
            <person name="Hiltunen Thoren M."/>
            <person name="Johannesson H."/>
        </authorList>
    </citation>
    <scope>NUCLEOTIDE SEQUENCE</scope>
    <source>
        <strain evidence="2">CBS 731.68</strain>
    </source>
</reference>
<dbReference type="EMBL" id="MU853228">
    <property type="protein sequence ID" value="KAK4123997.1"/>
    <property type="molecule type" value="Genomic_DNA"/>
</dbReference>
<feature type="compositionally biased region" description="Polar residues" evidence="1">
    <location>
        <begin position="179"/>
        <end position="189"/>
    </location>
</feature>
<keyword evidence="3" id="KW-1185">Reference proteome</keyword>
<dbReference type="RefSeq" id="XP_062647768.1">
    <property type="nucleotide sequence ID" value="XM_062787367.1"/>
</dbReference>
<sequence>MSSPLGMELDVMPGDEASLKTNSPRRSLVASLHRKTSHLLGRNPVITNTADNTPLPVHPGPLRSKPSWFHSVGARLQSKRHNHAVIQSSDSSQEIEVELEEGSGMINPPSSPEISPETSRSRSPERRRTFSGRLRLRSLPAKIRRRSAALFRRTSSSNPSDEDKENLSLLETPPAGPVNSPNTGSWSSFRSGVQRAVREMVDGNFCFPEDHGARRPPPPPRSPARVPLRTLWTIMSADSSESRPSLRNKPAFRANQVIPPVLP</sequence>
<dbReference type="GeneID" id="87824137"/>
<feature type="region of interest" description="Disordered" evidence="1">
    <location>
        <begin position="208"/>
        <end position="227"/>
    </location>
</feature>
<feature type="compositionally biased region" description="Basic and acidic residues" evidence="1">
    <location>
        <begin position="119"/>
        <end position="128"/>
    </location>
</feature>
<organism evidence="2 3">
    <name type="scientific">Parathielavia appendiculata</name>
    <dbReference type="NCBI Taxonomy" id="2587402"/>
    <lineage>
        <taxon>Eukaryota</taxon>
        <taxon>Fungi</taxon>
        <taxon>Dikarya</taxon>
        <taxon>Ascomycota</taxon>
        <taxon>Pezizomycotina</taxon>
        <taxon>Sordariomycetes</taxon>
        <taxon>Sordariomycetidae</taxon>
        <taxon>Sordariales</taxon>
        <taxon>Chaetomiaceae</taxon>
        <taxon>Parathielavia</taxon>
    </lineage>
</organism>